<organism evidence="1 2">
    <name type="scientific">Shewanella hanedai</name>
    <name type="common">Alteromonas hanedai</name>
    <dbReference type="NCBI Taxonomy" id="25"/>
    <lineage>
        <taxon>Bacteria</taxon>
        <taxon>Pseudomonadati</taxon>
        <taxon>Pseudomonadota</taxon>
        <taxon>Gammaproteobacteria</taxon>
        <taxon>Alteromonadales</taxon>
        <taxon>Shewanellaceae</taxon>
        <taxon>Shewanella</taxon>
    </lineage>
</organism>
<dbReference type="RefSeq" id="WP_144040571.1">
    <property type="nucleotide sequence ID" value="NZ_BMPL01000014.1"/>
</dbReference>
<evidence type="ECO:0000313" key="2">
    <source>
        <dbReference type="Proteomes" id="UP000318126"/>
    </source>
</evidence>
<dbReference type="AlphaFoldDB" id="A0A553JNK4"/>
<reference evidence="2" key="1">
    <citation type="submission" date="2019-07" db="EMBL/GenBank/DDBJ databases">
        <title>Shewanella sp. YLB-08 draft genomic sequence.</title>
        <authorList>
            <person name="Yu L."/>
        </authorList>
    </citation>
    <scope>NUCLEOTIDE SEQUENCE [LARGE SCALE GENOMIC DNA]</scope>
    <source>
        <strain evidence="2">JCM 20706</strain>
    </source>
</reference>
<sequence>MTAKQETTIEMHCESCGMVTNEQGEYCQYCVDENGQLRPYEEVFAKMERWLARVEPTLSHEQIAQKTKNYMATMPEWRGRDEI</sequence>
<comment type="caution">
    <text evidence="1">The sequence shown here is derived from an EMBL/GenBank/DDBJ whole genome shotgun (WGS) entry which is preliminary data.</text>
</comment>
<evidence type="ECO:0008006" key="3">
    <source>
        <dbReference type="Google" id="ProtNLM"/>
    </source>
</evidence>
<accession>A0A553JNK4</accession>
<protein>
    <recommendedName>
        <fullName evidence="3">Zinc ribbon domain-containing protein</fullName>
    </recommendedName>
</protein>
<name>A0A553JNK4_SHEHA</name>
<evidence type="ECO:0000313" key="1">
    <source>
        <dbReference type="EMBL" id="TRY14000.1"/>
    </source>
</evidence>
<proteinExistence type="predicted"/>
<keyword evidence="2" id="KW-1185">Reference proteome</keyword>
<dbReference type="OrthoDB" id="9801008at2"/>
<gene>
    <name evidence="1" type="ORF">FN961_12815</name>
</gene>
<dbReference type="EMBL" id="VKGK01000014">
    <property type="protein sequence ID" value="TRY14000.1"/>
    <property type="molecule type" value="Genomic_DNA"/>
</dbReference>
<dbReference type="Proteomes" id="UP000318126">
    <property type="component" value="Unassembled WGS sequence"/>
</dbReference>